<dbReference type="InterPro" id="IPR013096">
    <property type="entry name" value="Cupin_2"/>
</dbReference>
<proteinExistence type="predicted"/>
<dbReference type="PANTHER" id="PTHR36114:SF1">
    <property type="entry name" value="16.7 KDA PROTEIN IN WHIE LOCUS"/>
    <property type="match status" value="1"/>
</dbReference>
<dbReference type="InterPro" id="IPR032555">
    <property type="entry name" value="DUF4937"/>
</dbReference>
<name>A0A1R1QKE1_9BACI</name>
<dbReference type="SUPFAM" id="SSF51182">
    <property type="entry name" value="RmlC-like cupins"/>
    <property type="match status" value="1"/>
</dbReference>
<gene>
    <name evidence="3" type="ORF">BW143_12235</name>
</gene>
<dbReference type="Proteomes" id="UP000187367">
    <property type="component" value="Unassembled WGS sequence"/>
</dbReference>
<evidence type="ECO:0000259" key="1">
    <source>
        <dbReference type="Pfam" id="PF07883"/>
    </source>
</evidence>
<dbReference type="PANTHER" id="PTHR36114">
    <property type="entry name" value="16.7 KDA PROTEIN IN WHIE LOCUS"/>
    <property type="match status" value="1"/>
</dbReference>
<sequence>MNFSDLTKDIKEKHANFIVSEVNNHCMRIAVLQGDYVWHFHPDSDELFIVLEGELLIDFKDRGTEAVKPNDSLLIPRGAIHRTRANVRTVNLCMEKTSAETVIFAEGNVLKLIQCKPAGQNKRPFSEAQAKWRPLQNINGLIRQWGGWRESENGPEAVIMALWKTKRDYLQFMEREHDLIYERTSQKGTFESSDIELIENPIDISRTLEKRVLGLVLEPEWTVNGVRG</sequence>
<reference evidence="3 4" key="1">
    <citation type="submission" date="2017-01" db="EMBL/GenBank/DDBJ databases">
        <title>Bacillus phylogenomics.</title>
        <authorList>
            <person name="Dunlap C."/>
        </authorList>
    </citation>
    <scope>NUCLEOTIDE SEQUENCE [LARGE SCALE GENOMIC DNA]</scope>
    <source>
        <strain evidence="3 4">NRRL B-41282</strain>
    </source>
</reference>
<dbReference type="EMBL" id="MTJL01000023">
    <property type="protein sequence ID" value="OMI05068.1"/>
    <property type="molecule type" value="Genomic_DNA"/>
</dbReference>
<accession>A0A1R1RY53</accession>
<feature type="domain" description="DUF4937" evidence="2">
    <location>
        <begin position="110"/>
        <end position="197"/>
    </location>
</feature>
<dbReference type="CDD" id="cd02226">
    <property type="entry name" value="cupin_YdbB-like"/>
    <property type="match status" value="1"/>
</dbReference>
<feature type="domain" description="Cupin type-2" evidence="1">
    <location>
        <begin position="37"/>
        <end position="86"/>
    </location>
</feature>
<keyword evidence="4" id="KW-1185">Reference proteome</keyword>
<evidence type="ECO:0000313" key="3">
    <source>
        <dbReference type="EMBL" id="OMI05068.1"/>
    </source>
</evidence>
<evidence type="ECO:0000313" key="4">
    <source>
        <dbReference type="Proteomes" id="UP000187367"/>
    </source>
</evidence>
<dbReference type="InterPro" id="IPR011008">
    <property type="entry name" value="Dimeric_a/b-barrel"/>
</dbReference>
<dbReference type="SUPFAM" id="SSF54909">
    <property type="entry name" value="Dimeric alpha+beta barrel"/>
    <property type="match status" value="1"/>
</dbReference>
<dbReference type="AlphaFoldDB" id="A0A1R1QKE1"/>
<accession>A0A1R1QKE1</accession>
<dbReference type="Pfam" id="PF07883">
    <property type="entry name" value="Cupin_2"/>
    <property type="match status" value="1"/>
</dbReference>
<evidence type="ECO:0008006" key="5">
    <source>
        <dbReference type="Google" id="ProtNLM"/>
    </source>
</evidence>
<protein>
    <recommendedName>
        <fullName evidence="5">DUF4937 domain-containing protein</fullName>
    </recommendedName>
</protein>
<dbReference type="InterPro" id="IPR014710">
    <property type="entry name" value="RmlC-like_jellyroll"/>
</dbReference>
<dbReference type="OrthoDB" id="9794183at2"/>
<dbReference type="Pfam" id="PF16291">
    <property type="entry name" value="DUF4937"/>
    <property type="match status" value="1"/>
</dbReference>
<dbReference type="InterPro" id="IPR011051">
    <property type="entry name" value="RmlC_Cupin_sf"/>
</dbReference>
<organism evidence="3 4">
    <name type="scientific">Bacillus swezeyi</name>
    <dbReference type="NCBI Taxonomy" id="1925020"/>
    <lineage>
        <taxon>Bacteria</taxon>
        <taxon>Bacillati</taxon>
        <taxon>Bacillota</taxon>
        <taxon>Bacilli</taxon>
        <taxon>Bacillales</taxon>
        <taxon>Bacillaceae</taxon>
        <taxon>Bacillus</taxon>
    </lineage>
</organism>
<dbReference type="InterPro" id="IPR052044">
    <property type="entry name" value="PKS_Associated_Protein"/>
</dbReference>
<evidence type="ECO:0000259" key="2">
    <source>
        <dbReference type="Pfam" id="PF16291"/>
    </source>
</evidence>
<comment type="caution">
    <text evidence="3">The sequence shown here is derived from an EMBL/GenBank/DDBJ whole genome shotgun (WGS) entry which is preliminary data.</text>
</comment>
<dbReference type="Gene3D" id="2.60.120.10">
    <property type="entry name" value="Jelly Rolls"/>
    <property type="match status" value="1"/>
</dbReference>